<dbReference type="GO" id="GO:0004523">
    <property type="term" value="F:RNA-DNA hybrid ribonuclease activity"/>
    <property type="evidence" value="ECO:0007669"/>
    <property type="project" value="TreeGrafter"/>
</dbReference>
<comment type="similarity">
    <text evidence="14 15">Belongs to the XPG/RAD2 endonuclease family. FEN1 subfamily.</text>
</comment>
<keyword evidence="6 15" id="KW-0255">Endonuclease</keyword>
<dbReference type="SMART" id="SM00485">
    <property type="entry name" value="XPGN"/>
    <property type="match status" value="1"/>
</dbReference>
<dbReference type="GO" id="GO:0005739">
    <property type="term" value="C:mitochondrion"/>
    <property type="evidence" value="ECO:0007669"/>
    <property type="project" value="UniProtKB-SubCell"/>
</dbReference>
<dbReference type="PANTHER" id="PTHR11081:SF9">
    <property type="entry name" value="FLAP ENDONUCLEASE 1"/>
    <property type="match status" value="1"/>
</dbReference>
<evidence type="ECO:0000313" key="19">
    <source>
        <dbReference type="Proteomes" id="UP000708208"/>
    </source>
</evidence>
<evidence type="ECO:0000256" key="12">
    <source>
        <dbReference type="ARBA" id="ARBA00023204"/>
    </source>
</evidence>
<sequence>MGILGLSKLIYDVAPNAVKENEFKNYFGRKVAVDASMSLYQFLIAVRQEGVQLTSSDGETTSHLLGFFYRTIRMVDNGIKPLYVFDGKPPQMKSGELEKRNERRAEAQKALETAQEAGDTAEVDKQSRRLVKVGKTHVEEAQKLLTLMGIPFINAPCEAEAQCAALQKAGVVYGVATEDMDAMTFGTEVLLRHLTFSEARKMPIKEFYLNKVLEALEFNMDEFIDLCILLGCDYCDSIKGIGPKRAVELMKTHRSIETILEKLDTKKYTIPEHWPYKEARTLFKEPEIGEPKSFDVKWVAPDEEGMVAYLCGEKGFAEDRIRNGCKKLAKARQTSTQGRLDGFFKVSATKFSHSRCHFIIISGS</sequence>
<evidence type="ECO:0000256" key="8">
    <source>
        <dbReference type="ARBA" id="ARBA00022801"/>
    </source>
</evidence>
<evidence type="ECO:0000256" key="15">
    <source>
        <dbReference type="HAMAP-Rule" id="MF_03140"/>
    </source>
</evidence>
<evidence type="ECO:0000256" key="14">
    <source>
        <dbReference type="ARBA" id="ARBA00034726"/>
    </source>
</evidence>
<dbReference type="Pfam" id="PF00867">
    <property type="entry name" value="XPG_I"/>
    <property type="match status" value="1"/>
</dbReference>
<name>A0A8J2P2K9_9HEXA</name>
<dbReference type="SMART" id="SM00484">
    <property type="entry name" value="XPGI"/>
    <property type="match status" value="1"/>
</dbReference>
<dbReference type="GO" id="GO:0008409">
    <property type="term" value="F:5'-3' exonuclease activity"/>
    <property type="evidence" value="ECO:0007669"/>
    <property type="project" value="UniProtKB-UniRule"/>
</dbReference>
<keyword evidence="5 15" id="KW-0479">Metal-binding</keyword>
<keyword evidence="11 15" id="KW-0496">Mitochondrion</keyword>
<dbReference type="EMBL" id="CAJVCH010181064">
    <property type="protein sequence ID" value="CAG7729590.1"/>
    <property type="molecule type" value="Genomic_DNA"/>
</dbReference>
<comment type="function">
    <text evidence="15">Structure-specific nuclease with 5'-flap endonuclease and 5'-3' exonuclease activities involved in DNA replication and repair. During DNA replication, cleaves the 5'-overhanging flap structure that is generated by displacement synthesis when DNA polymerase encounters the 5'-end of a downstream Okazaki fragment. It enters the flap from the 5'-end and then tracks to cleave the flap base, leaving a nick for ligation. Also involved in the long patch base excision repair (LP-BER) pathway, by cleaving within the apurinic/apyrimidinic (AP) site-terminated flap. Acts as a genome stabilization factor that prevents flaps from equilibrating into structures that lead to duplications and deletions. Also possesses 5'-3' exonuclease activity on nicked or gapped double-stranded DNA, and exhibits RNase H activity. Also involved in replication and repair of rDNA and in repairing mitochondrial DNA.</text>
</comment>
<keyword evidence="3 15" id="KW-0235">DNA replication</keyword>
<dbReference type="HAMAP" id="MF_00614">
    <property type="entry name" value="Fen"/>
    <property type="match status" value="1"/>
</dbReference>
<evidence type="ECO:0000256" key="1">
    <source>
        <dbReference type="ARBA" id="ARBA00004173"/>
    </source>
</evidence>
<feature type="domain" description="XPG N-terminal" evidence="17">
    <location>
        <begin position="1"/>
        <end position="107"/>
    </location>
</feature>
<evidence type="ECO:0000256" key="4">
    <source>
        <dbReference type="ARBA" id="ARBA00022722"/>
    </source>
</evidence>
<evidence type="ECO:0000256" key="3">
    <source>
        <dbReference type="ARBA" id="ARBA00022705"/>
    </source>
</evidence>
<keyword evidence="8 15" id="KW-0378">Hydrolase</keyword>
<evidence type="ECO:0000256" key="13">
    <source>
        <dbReference type="ARBA" id="ARBA00023242"/>
    </source>
</evidence>
<evidence type="ECO:0000256" key="11">
    <source>
        <dbReference type="ARBA" id="ARBA00023128"/>
    </source>
</evidence>
<evidence type="ECO:0000256" key="6">
    <source>
        <dbReference type="ARBA" id="ARBA00022759"/>
    </source>
</evidence>
<dbReference type="GO" id="GO:0030145">
    <property type="term" value="F:manganese ion binding"/>
    <property type="evidence" value="ECO:0007669"/>
    <property type="project" value="TreeGrafter"/>
</dbReference>
<keyword evidence="13 15" id="KW-0539">Nucleus</keyword>
<proteinExistence type="inferred from homology"/>
<dbReference type="InterPro" id="IPR023426">
    <property type="entry name" value="Flap_endonuc"/>
</dbReference>
<evidence type="ECO:0000256" key="2">
    <source>
        <dbReference type="ARBA" id="ARBA00022553"/>
    </source>
</evidence>
<dbReference type="Pfam" id="PF00752">
    <property type="entry name" value="XPG_N"/>
    <property type="match status" value="1"/>
</dbReference>
<dbReference type="PROSITE" id="PS00841">
    <property type="entry name" value="XPG_1"/>
    <property type="match status" value="1"/>
</dbReference>
<comment type="subcellular location">
    <subcellularLocation>
        <location evidence="1 15">Mitochondrion</location>
    </subcellularLocation>
    <subcellularLocation>
        <location evidence="15">Nucleus</location>
        <location evidence="15">Nucleolus</location>
    </subcellularLocation>
    <subcellularLocation>
        <location evidence="15">Nucleus</location>
        <location evidence="15">Nucleoplasm</location>
    </subcellularLocation>
    <text evidence="15">Resides mostly in the nucleoli and relocalizes to the nucleoplasm upon DNA damage.</text>
</comment>
<keyword evidence="9 15" id="KW-0269">Exonuclease</keyword>
<evidence type="ECO:0000256" key="7">
    <source>
        <dbReference type="ARBA" id="ARBA00022763"/>
    </source>
</evidence>
<keyword evidence="2 15" id="KW-0597">Phosphoprotein</keyword>
<keyword evidence="19" id="KW-1185">Reference proteome</keyword>
<keyword evidence="12 15" id="KW-0234">DNA repair</keyword>
<dbReference type="GO" id="GO:0006284">
    <property type="term" value="P:base-excision repair"/>
    <property type="evidence" value="ECO:0007669"/>
    <property type="project" value="UniProtKB-UniRule"/>
</dbReference>
<dbReference type="InterPro" id="IPR019974">
    <property type="entry name" value="XPG_CS"/>
</dbReference>
<dbReference type="FunFam" id="3.40.50.1010:FF:000003">
    <property type="entry name" value="Flap endonuclease 1"/>
    <property type="match status" value="1"/>
</dbReference>
<dbReference type="PANTHER" id="PTHR11081">
    <property type="entry name" value="FLAP ENDONUCLEASE FAMILY MEMBER"/>
    <property type="match status" value="1"/>
</dbReference>
<evidence type="ECO:0000256" key="10">
    <source>
        <dbReference type="ARBA" id="ARBA00022842"/>
    </source>
</evidence>
<evidence type="ECO:0000313" key="18">
    <source>
        <dbReference type="EMBL" id="CAG7729590.1"/>
    </source>
</evidence>
<evidence type="ECO:0000256" key="9">
    <source>
        <dbReference type="ARBA" id="ARBA00022839"/>
    </source>
</evidence>
<dbReference type="GO" id="GO:0005654">
    <property type="term" value="C:nucleoplasm"/>
    <property type="evidence" value="ECO:0007669"/>
    <property type="project" value="UniProtKB-SubCell"/>
</dbReference>
<dbReference type="InterPro" id="IPR006085">
    <property type="entry name" value="XPG_DNA_repair_N"/>
</dbReference>
<dbReference type="GO" id="GO:0043137">
    <property type="term" value="P:DNA replication, removal of RNA primer"/>
    <property type="evidence" value="ECO:0007669"/>
    <property type="project" value="UniProtKB-UniRule"/>
</dbReference>
<dbReference type="InterPro" id="IPR008918">
    <property type="entry name" value="HhH2"/>
</dbReference>
<gene>
    <name evidence="15" type="primary">Fen1</name>
    <name evidence="18" type="ORF">AFUS01_LOCUS18291</name>
</gene>
<keyword evidence="7 15" id="KW-0227">DNA damage</keyword>
<dbReference type="InterPro" id="IPR006084">
    <property type="entry name" value="XPG/Rad2"/>
</dbReference>
<dbReference type="FunFam" id="1.10.150.20:FF:000009">
    <property type="entry name" value="Flap endonuclease 1"/>
    <property type="match status" value="1"/>
</dbReference>
<feature type="domain" description="XPG-I" evidence="16">
    <location>
        <begin position="146"/>
        <end position="218"/>
    </location>
</feature>
<evidence type="ECO:0000259" key="16">
    <source>
        <dbReference type="SMART" id="SM00484"/>
    </source>
</evidence>
<dbReference type="AlphaFoldDB" id="A0A8J2P2K9"/>
<evidence type="ECO:0000259" key="17">
    <source>
        <dbReference type="SMART" id="SM00485"/>
    </source>
</evidence>
<comment type="caution">
    <text evidence="18">The sequence shown here is derived from an EMBL/GenBank/DDBJ whole genome shotgun (WGS) entry which is preliminary data.</text>
</comment>
<dbReference type="OrthoDB" id="1937206at2759"/>
<keyword evidence="10 15" id="KW-0460">Magnesium</keyword>
<dbReference type="GO" id="GO:0000287">
    <property type="term" value="F:magnesium ion binding"/>
    <property type="evidence" value="ECO:0007669"/>
    <property type="project" value="UniProtKB-UniRule"/>
</dbReference>
<protein>
    <recommendedName>
        <fullName evidence="15">Flap endonuclease 1</fullName>
        <shortName evidence="15">FEN-1</shortName>
        <ecNumber evidence="15">3.1.-.-</ecNumber>
    </recommendedName>
    <alternativeName>
        <fullName evidence="15">Flap structure-specific endonuclease 1</fullName>
    </alternativeName>
</protein>
<dbReference type="CDD" id="cd09867">
    <property type="entry name" value="PIN_FEN1"/>
    <property type="match status" value="1"/>
</dbReference>
<keyword evidence="4 15" id="KW-0540">Nuclease</keyword>
<dbReference type="CDD" id="cd09907">
    <property type="entry name" value="H3TH_FEN1-Euk"/>
    <property type="match status" value="1"/>
</dbReference>
<evidence type="ECO:0000256" key="5">
    <source>
        <dbReference type="ARBA" id="ARBA00022723"/>
    </source>
</evidence>
<dbReference type="GO" id="GO:0017108">
    <property type="term" value="F:5'-flap endonuclease activity"/>
    <property type="evidence" value="ECO:0007669"/>
    <property type="project" value="UniProtKB-UniRule"/>
</dbReference>
<dbReference type="PROSITE" id="PS00842">
    <property type="entry name" value="XPG_2"/>
    <property type="match status" value="1"/>
</dbReference>
<reference evidence="18" key="1">
    <citation type="submission" date="2021-06" db="EMBL/GenBank/DDBJ databases">
        <authorList>
            <person name="Hodson N. C."/>
            <person name="Mongue J. A."/>
            <person name="Jaron S. K."/>
        </authorList>
    </citation>
    <scope>NUCLEOTIDE SEQUENCE</scope>
</reference>
<dbReference type="SMART" id="SM00279">
    <property type="entry name" value="HhH2"/>
    <property type="match status" value="1"/>
</dbReference>
<dbReference type="GO" id="GO:0003677">
    <property type="term" value="F:DNA binding"/>
    <property type="evidence" value="ECO:0007669"/>
    <property type="project" value="UniProtKB-UniRule"/>
</dbReference>
<dbReference type="EC" id="3.1.-.-" evidence="15"/>
<comment type="cofactor">
    <cofactor evidence="15">
        <name>Mg(2+)</name>
        <dbReference type="ChEBI" id="CHEBI:18420"/>
    </cofactor>
    <text evidence="15">Binds 2 magnesium ions per subunit. They probably participate in the reaction catalyzed by the enzyme. May bind an additional third magnesium ion after substrate binding.</text>
</comment>
<dbReference type="InterPro" id="IPR006086">
    <property type="entry name" value="XPG-I_dom"/>
</dbReference>
<dbReference type="Proteomes" id="UP000708208">
    <property type="component" value="Unassembled WGS sequence"/>
</dbReference>
<accession>A0A8J2P2K9</accession>
<organism evidence="18 19">
    <name type="scientific">Allacma fusca</name>
    <dbReference type="NCBI Taxonomy" id="39272"/>
    <lineage>
        <taxon>Eukaryota</taxon>
        <taxon>Metazoa</taxon>
        <taxon>Ecdysozoa</taxon>
        <taxon>Arthropoda</taxon>
        <taxon>Hexapoda</taxon>
        <taxon>Collembola</taxon>
        <taxon>Symphypleona</taxon>
        <taxon>Sminthuridae</taxon>
        <taxon>Allacma</taxon>
    </lineage>
</organism>
<dbReference type="GO" id="GO:0005730">
    <property type="term" value="C:nucleolus"/>
    <property type="evidence" value="ECO:0007669"/>
    <property type="project" value="UniProtKB-SubCell"/>
</dbReference>